<accession>A0A6L5XLN8</accession>
<proteinExistence type="predicted"/>
<comment type="caution">
    <text evidence="2">The sequence shown here is derived from an EMBL/GenBank/DDBJ whole genome shotgun (WGS) entry which is preliminary data.</text>
</comment>
<dbReference type="AlphaFoldDB" id="A0A6L5XLN8"/>
<dbReference type="InterPro" id="IPR036388">
    <property type="entry name" value="WH-like_DNA-bd_sf"/>
</dbReference>
<reference evidence="2 3" key="1">
    <citation type="submission" date="2019-09" db="EMBL/GenBank/DDBJ databases">
        <title>In-depth cultivation of the pig gut microbiome towards novel bacterial diversity and tailored functional studies.</title>
        <authorList>
            <person name="Wylensek D."/>
            <person name="Hitch T.C.A."/>
            <person name="Clavel T."/>
        </authorList>
    </citation>
    <scope>NUCLEOTIDE SEQUENCE [LARGE SCALE GENOMIC DNA]</scope>
    <source>
        <strain evidence="2 3">PG-178-WT-4</strain>
    </source>
</reference>
<dbReference type="SUPFAM" id="SSF46894">
    <property type="entry name" value="C-terminal effector domain of the bipartite response regulators"/>
    <property type="match status" value="1"/>
</dbReference>
<dbReference type="GO" id="GO:0006355">
    <property type="term" value="P:regulation of DNA-templated transcription"/>
    <property type="evidence" value="ECO:0007669"/>
    <property type="project" value="InterPro"/>
</dbReference>
<evidence type="ECO:0000313" key="2">
    <source>
        <dbReference type="EMBL" id="MSS28164.1"/>
    </source>
</evidence>
<dbReference type="Pfam" id="PF00196">
    <property type="entry name" value="GerE"/>
    <property type="match status" value="1"/>
</dbReference>
<dbReference type="GO" id="GO:0003677">
    <property type="term" value="F:DNA binding"/>
    <property type="evidence" value="ECO:0007669"/>
    <property type="project" value="InterPro"/>
</dbReference>
<dbReference type="InterPro" id="IPR000792">
    <property type="entry name" value="Tscrpt_reg_LuxR_C"/>
</dbReference>
<feature type="domain" description="HTH luxR-type" evidence="1">
    <location>
        <begin position="17"/>
        <end position="68"/>
    </location>
</feature>
<name>A0A6L5XLN8_9BACT</name>
<dbReference type="InterPro" id="IPR016032">
    <property type="entry name" value="Sig_transdc_resp-reg_C-effctor"/>
</dbReference>
<dbReference type="Gene3D" id="1.10.10.10">
    <property type="entry name" value="Winged helix-like DNA-binding domain superfamily/Winged helix DNA-binding domain"/>
    <property type="match status" value="1"/>
</dbReference>
<keyword evidence="3" id="KW-1185">Reference proteome</keyword>
<dbReference type="RefSeq" id="WP_081847572.1">
    <property type="nucleotide sequence ID" value="NZ_VUMH01000008.1"/>
</dbReference>
<dbReference type="EMBL" id="VUMH01000008">
    <property type="protein sequence ID" value="MSS28164.1"/>
    <property type="molecule type" value="Genomic_DNA"/>
</dbReference>
<evidence type="ECO:0000313" key="3">
    <source>
        <dbReference type="Proteomes" id="UP000477488"/>
    </source>
</evidence>
<sequence length="77" mass="8801">MRCIGEMMDCSKHSIKLTPRGAEVFRLSLDGFSTTRIARCLKITRSGVRRHREKMLMVNGCNSILELVAKYYGTYAE</sequence>
<evidence type="ECO:0000259" key="1">
    <source>
        <dbReference type="Pfam" id="PF00196"/>
    </source>
</evidence>
<gene>
    <name evidence="2" type="ORF">FYJ44_08975</name>
</gene>
<dbReference type="Proteomes" id="UP000477488">
    <property type="component" value="Unassembled WGS sequence"/>
</dbReference>
<organism evidence="2 3">
    <name type="scientific">Desulfovibrio porci</name>
    <dbReference type="NCBI Taxonomy" id="2605782"/>
    <lineage>
        <taxon>Bacteria</taxon>
        <taxon>Pseudomonadati</taxon>
        <taxon>Thermodesulfobacteriota</taxon>
        <taxon>Desulfovibrionia</taxon>
        <taxon>Desulfovibrionales</taxon>
        <taxon>Desulfovibrionaceae</taxon>
        <taxon>Desulfovibrio</taxon>
    </lineage>
</organism>
<protein>
    <submittedName>
        <fullName evidence="2">Helix-turn-helix transcriptional regulator</fullName>
    </submittedName>
</protein>